<dbReference type="PANTHER" id="PTHR10138">
    <property type="entry name" value="TRYPTOPHAN 2,3-DIOXYGENASE"/>
    <property type="match status" value="1"/>
</dbReference>
<dbReference type="AlphaFoldDB" id="A0ABD0Q4B3"/>
<protein>
    <submittedName>
        <fullName evidence="1">Uncharacterized protein</fullName>
    </submittedName>
</protein>
<accession>A0ABD0Q4B3</accession>
<evidence type="ECO:0000313" key="2">
    <source>
        <dbReference type="Proteomes" id="UP001529510"/>
    </source>
</evidence>
<dbReference type="EMBL" id="JAMKFB020000011">
    <property type="protein sequence ID" value="KAL0180905.1"/>
    <property type="molecule type" value="Genomic_DNA"/>
</dbReference>
<feature type="non-terminal residue" evidence="1">
    <location>
        <position position="57"/>
    </location>
</feature>
<dbReference type="Pfam" id="PF03301">
    <property type="entry name" value="Trp_dioxygenase"/>
    <property type="match status" value="1"/>
</dbReference>
<keyword evidence="2" id="KW-1185">Reference proteome</keyword>
<evidence type="ECO:0000313" key="1">
    <source>
        <dbReference type="EMBL" id="KAL0180905.1"/>
    </source>
</evidence>
<dbReference type="GO" id="GO:0006569">
    <property type="term" value="P:L-tryptophan catabolic process"/>
    <property type="evidence" value="ECO:0007669"/>
    <property type="project" value="UniProtKB-ARBA"/>
</dbReference>
<sequence>LQFRLLEAKIGVADHLRVPYNRRHYKDNFHGQESETLLSTEQEPTLLQLVEVKPLIF</sequence>
<feature type="non-terminal residue" evidence="1">
    <location>
        <position position="1"/>
    </location>
</feature>
<proteinExistence type="predicted"/>
<reference evidence="1 2" key="1">
    <citation type="submission" date="2024-05" db="EMBL/GenBank/DDBJ databases">
        <title>Genome sequencing and assembly of Indian major carp, Cirrhinus mrigala (Hamilton, 1822).</title>
        <authorList>
            <person name="Mohindra V."/>
            <person name="Chowdhury L.M."/>
            <person name="Lal K."/>
            <person name="Jena J.K."/>
        </authorList>
    </citation>
    <scope>NUCLEOTIDE SEQUENCE [LARGE SCALE GENOMIC DNA]</scope>
    <source>
        <strain evidence="1">CM1030</strain>
        <tissue evidence="1">Blood</tissue>
    </source>
</reference>
<gene>
    <name evidence="1" type="ORF">M9458_023311</name>
</gene>
<dbReference type="GO" id="GO:0016702">
    <property type="term" value="F:oxidoreductase activity, acting on single donors with incorporation of molecular oxygen, incorporation of two atoms of oxygen"/>
    <property type="evidence" value="ECO:0007669"/>
    <property type="project" value="UniProtKB-ARBA"/>
</dbReference>
<dbReference type="InterPro" id="IPR004981">
    <property type="entry name" value="Trp_2_3_dOase"/>
</dbReference>
<dbReference type="PANTHER" id="PTHR10138:SF0">
    <property type="entry name" value="TRYPTOPHAN 2,3-DIOXYGENASE"/>
    <property type="match status" value="1"/>
</dbReference>
<organism evidence="1 2">
    <name type="scientific">Cirrhinus mrigala</name>
    <name type="common">Mrigala</name>
    <dbReference type="NCBI Taxonomy" id="683832"/>
    <lineage>
        <taxon>Eukaryota</taxon>
        <taxon>Metazoa</taxon>
        <taxon>Chordata</taxon>
        <taxon>Craniata</taxon>
        <taxon>Vertebrata</taxon>
        <taxon>Euteleostomi</taxon>
        <taxon>Actinopterygii</taxon>
        <taxon>Neopterygii</taxon>
        <taxon>Teleostei</taxon>
        <taxon>Ostariophysi</taxon>
        <taxon>Cypriniformes</taxon>
        <taxon>Cyprinidae</taxon>
        <taxon>Labeoninae</taxon>
        <taxon>Labeonini</taxon>
        <taxon>Cirrhinus</taxon>
    </lineage>
</organism>
<comment type="caution">
    <text evidence="1">The sequence shown here is derived from an EMBL/GenBank/DDBJ whole genome shotgun (WGS) entry which is preliminary data.</text>
</comment>
<name>A0ABD0Q4B3_CIRMR</name>
<dbReference type="Gene3D" id="1.20.58.480">
    <property type="match status" value="1"/>
</dbReference>
<dbReference type="Proteomes" id="UP001529510">
    <property type="component" value="Unassembled WGS sequence"/>
</dbReference>